<keyword evidence="6" id="KW-0472">Membrane</keyword>
<dbReference type="InterPro" id="IPR051906">
    <property type="entry name" value="TolC-like"/>
</dbReference>
<reference evidence="8 9" key="1">
    <citation type="submission" date="2017-05" db="EMBL/GenBank/DDBJ databases">
        <authorList>
            <person name="Varghese N."/>
            <person name="Submissions S."/>
        </authorList>
    </citation>
    <scope>NUCLEOTIDE SEQUENCE [LARGE SCALE GENOMIC DNA]</scope>
    <source>
        <strain evidence="8 9">DSM 27040</strain>
    </source>
</reference>
<dbReference type="Pfam" id="PF02321">
    <property type="entry name" value="OEP"/>
    <property type="match status" value="2"/>
</dbReference>
<name>A0A521AW84_SACCC</name>
<dbReference type="InterPro" id="IPR003423">
    <property type="entry name" value="OMP_efflux"/>
</dbReference>
<dbReference type="GO" id="GO:1990281">
    <property type="term" value="C:efflux pump complex"/>
    <property type="evidence" value="ECO:0007669"/>
    <property type="project" value="TreeGrafter"/>
</dbReference>
<evidence type="ECO:0000313" key="9">
    <source>
        <dbReference type="Proteomes" id="UP000319040"/>
    </source>
</evidence>
<dbReference type="Proteomes" id="UP000319040">
    <property type="component" value="Unassembled WGS sequence"/>
</dbReference>
<accession>A0A521AW84</accession>
<keyword evidence="3" id="KW-0813">Transport</keyword>
<protein>
    <submittedName>
        <fullName evidence="8">Outer membrane protein TolC</fullName>
    </submittedName>
</protein>
<sequence length="421" mass="48084">MMKQAFLLIIIMWNLGAFAQEPLSLEACYILAEKAYPLSRQSALLGEKSDYEQSEIRKTALPQLSLNGSATWQSEVIKIPLEMPGTNINPPNKDQYRATVDVEQLIYNGNSIAKRAALKEAELKAEQQQVEVTLYGLKNRVNQYFFNALLLQEQSDMLEAKQKQLEARLGELASAVKFGTVLPSEKNVLHAEFLMVHQEKIRVKKDKETALNQLSALISAEIDSAVRLLKPDISIIQAKGLQRPELRFYDLKSEELTQRQKLMGVENYPRLLGFAQAGYGNPGLNMLNNNFEDFYIVGARLRWRFFDWGRTRDKKQALEIAKEIMTTEKETFVLNNNTALQLAMNEIDKYRTLLQADRKIVALRQSIVSSSQSQLKNGVITASEFLTEFNKLYSARINQKLHQLQLELAKANYRIVQGYKE</sequence>
<evidence type="ECO:0000256" key="5">
    <source>
        <dbReference type="ARBA" id="ARBA00022692"/>
    </source>
</evidence>
<evidence type="ECO:0000256" key="2">
    <source>
        <dbReference type="ARBA" id="ARBA00007613"/>
    </source>
</evidence>
<dbReference type="GO" id="GO:0015288">
    <property type="term" value="F:porin activity"/>
    <property type="evidence" value="ECO:0007669"/>
    <property type="project" value="TreeGrafter"/>
</dbReference>
<dbReference type="OrthoDB" id="976750at2"/>
<evidence type="ECO:0000313" key="8">
    <source>
        <dbReference type="EMBL" id="SMO39089.1"/>
    </source>
</evidence>
<keyword evidence="7" id="KW-0998">Cell outer membrane</keyword>
<evidence type="ECO:0000256" key="7">
    <source>
        <dbReference type="ARBA" id="ARBA00023237"/>
    </source>
</evidence>
<dbReference type="PANTHER" id="PTHR30026:SF20">
    <property type="entry name" value="OUTER MEMBRANE PROTEIN TOLC"/>
    <property type="match status" value="1"/>
</dbReference>
<comment type="similarity">
    <text evidence="2">Belongs to the outer membrane factor (OMF) (TC 1.B.17) family.</text>
</comment>
<dbReference type="Gene3D" id="1.20.1600.10">
    <property type="entry name" value="Outer membrane efflux proteins (OEP)"/>
    <property type="match status" value="1"/>
</dbReference>
<evidence type="ECO:0000256" key="3">
    <source>
        <dbReference type="ARBA" id="ARBA00022448"/>
    </source>
</evidence>
<dbReference type="GO" id="GO:0009279">
    <property type="term" value="C:cell outer membrane"/>
    <property type="evidence" value="ECO:0007669"/>
    <property type="project" value="UniProtKB-SubCell"/>
</dbReference>
<dbReference type="EMBL" id="FXTB01000001">
    <property type="protein sequence ID" value="SMO39089.1"/>
    <property type="molecule type" value="Genomic_DNA"/>
</dbReference>
<gene>
    <name evidence="8" type="ORF">SAMN06265379_101466</name>
</gene>
<keyword evidence="9" id="KW-1185">Reference proteome</keyword>
<dbReference type="SUPFAM" id="SSF56954">
    <property type="entry name" value="Outer membrane efflux proteins (OEP)"/>
    <property type="match status" value="1"/>
</dbReference>
<evidence type="ECO:0000256" key="6">
    <source>
        <dbReference type="ARBA" id="ARBA00023136"/>
    </source>
</evidence>
<dbReference type="PANTHER" id="PTHR30026">
    <property type="entry name" value="OUTER MEMBRANE PROTEIN TOLC"/>
    <property type="match status" value="1"/>
</dbReference>
<comment type="subcellular location">
    <subcellularLocation>
        <location evidence="1">Cell outer membrane</location>
    </subcellularLocation>
</comment>
<proteinExistence type="inferred from homology"/>
<organism evidence="8 9">
    <name type="scientific">Saccharicrinis carchari</name>
    <dbReference type="NCBI Taxonomy" id="1168039"/>
    <lineage>
        <taxon>Bacteria</taxon>
        <taxon>Pseudomonadati</taxon>
        <taxon>Bacteroidota</taxon>
        <taxon>Bacteroidia</taxon>
        <taxon>Marinilabiliales</taxon>
        <taxon>Marinilabiliaceae</taxon>
        <taxon>Saccharicrinis</taxon>
    </lineage>
</organism>
<keyword evidence="4" id="KW-1134">Transmembrane beta strand</keyword>
<keyword evidence="5" id="KW-0812">Transmembrane</keyword>
<dbReference type="GO" id="GO:0015562">
    <property type="term" value="F:efflux transmembrane transporter activity"/>
    <property type="evidence" value="ECO:0007669"/>
    <property type="project" value="InterPro"/>
</dbReference>
<evidence type="ECO:0000256" key="4">
    <source>
        <dbReference type="ARBA" id="ARBA00022452"/>
    </source>
</evidence>
<dbReference type="AlphaFoldDB" id="A0A521AW84"/>
<evidence type="ECO:0000256" key="1">
    <source>
        <dbReference type="ARBA" id="ARBA00004442"/>
    </source>
</evidence>